<name>A0AAD4LFX4_9AGAM</name>
<dbReference type="GO" id="GO:0006508">
    <property type="term" value="P:proteolysis"/>
    <property type="evidence" value="ECO:0007669"/>
    <property type="project" value="InterPro"/>
</dbReference>
<gene>
    <name evidence="3" type="ORF">EDB92DRAFT_1798568</name>
</gene>
<dbReference type="SUPFAM" id="SSF52096">
    <property type="entry name" value="ClpP/crotonase"/>
    <property type="match status" value="1"/>
</dbReference>
<proteinExistence type="predicted"/>
<keyword evidence="4" id="KW-1185">Reference proteome</keyword>
<feature type="signal peptide" evidence="1">
    <location>
        <begin position="1"/>
        <end position="18"/>
    </location>
</feature>
<sequence length="638" mass="70505">MLLSELIVWSLLSVVATAAPAPSDPCAAIAGSRFSTPRDTLACLRSFPFNQTLRRNVMITVSRVFDFYTFEDYYPRSSTPFPSAINIRAELDRINSTPYASDYDFNLDLYNTINQLNDGHTLWLPYCYVNWEALLPTPVVSISVDGVEGVYIALDAPDFISLVPPGFTSYYESINFDWKRLAGARVVQVEGKDPFDYVDLVADTVTGNYLDHGVRVNSVFTGYRLSGSSFSQKFGDLAGRVFNPIESLTFSLVPVGATQAETVTVPFLDVFMGNSFSDRDSYWENNCVANANTNGVDRSSRLLHQQLHHQVPQKPPPKGITRSPSDAIGLPLQFQPSLPVVNTNASYMVSYVLPDLITGVLFVGSFQEPSNEQFQLDLATTIASLRDAGATRLLIDLTNNPGGFICQGIYLHQYLSGVGFGYSGFQSAVRGNELAQKVVRQVIAERIGEDNSFYAPEQWAFLNDTVFPNDFNYISPPVPVNVGGNKGTTSQRFHDSCPTSVSIPTQAPFDLSQVAIVTNGNCASTCAMFSTLMRERHNTTIAVFGGRPGQSIEFKGMAGNQVLEWTDLDSEIKTAGLKNDPLAPPDLLVSADMRHNWRTAYSYFDEATPIAYYSEPPTLRFPYTADTYNDPQNLWIFA</sequence>
<dbReference type="InterPro" id="IPR052766">
    <property type="entry name" value="S41A_metabolite_peptidase"/>
</dbReference>
<dbReference type="AlphaFoldDB" id="A0AAD4LFX4"/>
<dbReference type="PANTHER" id="PTHR37049">
    <property type="entry name" value="PEPTIDASE S41 FAMILY PROTEIN"/>
    <property type="match status" value="1"/>
</dbReference>
<dbReference type="GO" id="GO:0008236">
    <property type="term" value="F:serine-type peptidase activity"/>
    <property type="evidence" value="ECO:0007669"/>
    <property type="project" value="InterPro"/>
</dbReference>
<reference evidence="3" key="1">
    <citation type="submission" date="2022-01" db="EMBL/GenBank/DDBJ databases">
        <title>Comparative genomics reveals a dynamic genome evolution in the ectomycorrhizal milk-cap (Lactarius) mushrooms.</title>
        <authorList>
            <consortium name="DOE Joint Genome Institute"/>
            <person name="Lebreton A."/>
            <person name="Tang N."/>
            <person name="Kuo A."/>
            <person name="LaButti K."/>
            <person name="Drula E."/>
            <person name="Barry K."/>
            <person name="Clum A."/>
            <person name="Lipzen A."/>
            <person name="Mousain D."/>
            <person name="Ng V."/>
            <person name="Wang R."/>
            <person name="Wang X."/>
            <person name="Dai Y."/>
            <person name="Henrissat B."/>
            <person name="Grigoriev I.V."/>
            <person name="Guerin-Laguette A."/>
            <person name="Yu F."/>
            <person name="Martin F.M."/>
        </authorList>
    </citation>
    <scope>NUCLEOTIDE SEQUENCE</scope>
    <source>
        <strain evidence="3">QP</strain>
    </source>
</reference>
<evidence type="ECO:0000256" key="1">
    <source>
        <dbReference type="SAM" id="SignalP"/>
    </source>
</evidence>
<accession>A0AAD4LFX4</accession>
<dbReference type="PANTHER" id="PTHR37049:SF4">
    <property type="entry name" value="RHODANESE DOMAIN-CONTAINING PROTEIN"/>
    <property type="match status" value="1"/>
</dbReference>
<dbReference type="Pfam" id="PF03572">
    <property type="entry name" value="Peptidase_S41"/>
    <property type="match status" value="1"/>
</dbReference>
<keyword evidence="1" id="KW-0732">Signal</keyword>
<organism evidence="3 4">
    <name type="scientific">Lactarius akahatsu</name>
    <dbReference type="NCBI Taxonomy" id="416441"/>
    <lineage>
        <taxon>Eukaryota</taxon>
        <taxon>Fungi</taxon>
        <taxon>Dikarya</taxon>
        <taxon>Basidiomycota</taxon>
        <taxon>Agaricomycotina</taxon>
        <taxon>Agaricomycetes</taxon>
        <taxon>Russulales</taxon>
        <taxon>Russulaceae</taxon>
        <taxon>Lactarius</taxon>
    </lineage>
</organism>
<dbReference type="EMBL" id="JAKELL010000029">
    <property type="protein sequence ID" value="KAH8990822.1"/>
    <property type="molecule type" value="Genomic_DNA"/>
</dbReference>
<dbReference type="Proteomes" id="UP001201163">
    <property type="component" value="Unassembled WGS sequence"/>
</dbReference>
<feature type="domain" description="Tail specific protease" evidence="2">
    <location>
        <begin position="359"/>
        <end position="541"/>
    </location>
</feature>
<evidence type="ECO:0000259" key="2">
    <source>
        <dbReference type="Pfam" id="PF03572"/>
    </source>
</evidence>
<evidence type="ECO:0000313" key="3">
    <source>
        <dbReference type="EMBL" id="KAH8990822.1"/>
    </source>
</evidence>
<comment type="caution">
    <text evidence="3">The sequence shown here is derived from an EMBL/GenBank/DDBJ whole genome shotgun (WGS) entry which is preliminary data.</text>
</comment>
<dbReference type="InterPro" id="IPR005151">
    <property type="entry name" value="Tail-specific_protease"/>
</dbReference>
<protein>
    <recommendedName>
        <fullName evidence="2">Tail specific protease domain-containing protein</fullName>
    </recommendedName>
</protein>
<feature type="chain" id="PRO_5042275978" description="Tail specific protease domain-containing protein" evidence="1">
    <location>
        <begin position="19"/>
        <end position="638"/>
    </location>
</feature>
<evidence type="ECO:0000313" key="4">
    <source>
        <dbReference type="Proteomes" id="UP001201163"/>
    </source>
</evidence>
<dbReference type="InterPro" id="IPR029045">
    <property type="entry name" value="ClpP/crotonase-like_dom_sf"/>
</dbReference>
<dbReference type="Gene3D" id="3.90.226.10">
    <property type="entry name" value="2-enoyl-CoA Hydratase, Chain A, domain 1"/>
    <property type="match status" value="1"/>
</dbReference>